<keyword evidence="2" id="KW-1185">Reference proteome</keyword>
<gene>
    <name evidence="1" type="ORF">KIN20_030870</name>
</gene>
<dbReference type="Proteomes" id="UP001196413">
    <property type="component" value="Unassembled WGS sequence"/>
</dbReference>
<evidence type="ECO:0000313" key="1">
    <source>
        <dbReference type="EMBL" id="KAJ1369419.1"/>
    </source>
</evidence>
<dbReference type="EMBL" id="JAHQIW010006542">
    <property type="protein sequence ID" value="KAJ1369419.1"/>
    <property type="molecule type" value="Genomic_DNA"/>
</dbReference>
<proteinExistence type="predicted"/>
<comment type="caution">
    <text evidence="1">The sequence shown here is derived from an EMBL/GenBank/DDBJ whole genome shotgun (WGS) entry which is preliminary data.</text>
</comment>
<accession>A0AAD5R609</accession>
<sequence length="155" mass="16990">MARPQVVDRGINGNQKRPVCFPETQVELRVIDGDFNAKIDTLEERHIGTHGLEWNEQEREMKILASITRHPIDPFVISLLATTSTALCCGVMPAGQASTRTFKVSGFTTLPVAMVYAGKREAAVQVSGIASSEEGAKSFVQNLVMQTIEFTILLL</sequence>
<organism evidence="1 2">
    <name type="scientific">Parelaphostrongylus tenuis</name>
    <name type="common">Meningeal worm</name>
    <dbReference type="NCBI Taxonomy" id="148309"/>
    <lineage>
        <taxon>Eukaryota</taxon>
        <taxon>Metazoa</taxon>
        <taxon>Ecdysozoa</taxon>
        <taxon>Nematoda</taxon>
        <taxon>Chromadorea</taxon>
        <taxon>Rhabditida</taxon>
        <taxon>Rhabditina</taxon>
        <taxon>Rhabditomorpha</taxon>
        <taxon>Strongyloidea</taxon>
        <taxon>Metastrongylidae</taxon>
        <taxon>Parelaphostrongylus</taxon>
    </lineage>
</organism>
<name>A0AAD5R609_PARTN</name>
<reference evidence="1" key="1">
    <citation type="submission" date="2021-06" db="EMBL/GenBank/DDBJ databases">
        <title>Parelaphostrongylus tenuis whole genome reference sequence.</title>
        <authorList>
            <person name="Garwood T.J."/>
            <person name="Larsen P.A."/>
            <person name="Fountain-Jones N.M."/>
            <person name="Garbe J.R."/>
            <person name="Macchietto M.G."/>
            <person name="Kania S.A."/>
            <person name="Gerhold R.W."/>
            <person name="Richards J.E."/>
            <person name="Wolf T.M."/>
        </authorList>
    </citation>
    <scope>NUCLEOTIDE SEQUENCE</scope>
    <source>
        <strain evidence="1">MNPRO001-30</strain>
        <tissue evidence="1">Meninges</tissue>
    </source>
</reference>
<protein>
    <submittedName>
        <fullName evidence="1">Uncharacterized protein</fullName>
    </submittedName>
</protein>
<evidence type="ECO:0000313" key="2">
    <source>
        <dbReference type="Proteomes" id="UP001196413"/>
    </source>
</evidence>
<dbReference type="AlphaFoldDB" id="A0AAD5R609"/>